<dbReference type="EMBL" id="CP001816">
    <property type="protein sequence ID" value="ACZ13031.1"/>
    <property type="molecule type" value="Genomic_DNA"/>
</dbReference>
<dbReference type="AlphaFoldDB" id="D1B4L1"/>
<evidence type="ECO:0000313" key="2">
    <source>
        <dbReference type="EMBL" id="ACZ13031.1"/>
    </source>
</evidence>
<dbReference type="Proteomes" id="UP000002222">
    <property type="component" value="Chromosome"/>
</dbReference>
<evidence type="ECO:0000256" key="1">
    <source>
        <dbReference type="SAM" id="Coils"/>
    </source>
</evidence>
<organism evidence="2 3">
    <name type="scientific">Sulfurospirillum deleyianum (strain ATCC 51133 / DSM 6946 / 5175)</name>
    <dbReference type="NCBI Taxonomy" id="525898"/>
    <lineage>
        <taxon>Bacteria</taxon>
        <taxon>Pseudomonadati</taxon>
        <taxon>Campylobacterota</taxon>
        <taxon>Epsilonproteobacteria</taxon>
        <taxon>Campylobacterales</taxon>
        <taxon>Sulfurospirillaceae</taxon>
        <taxon>Sulfurospirillum</taxon>
    </lineage>
</organism>
<dbReference type="HOGENOM" id="CLU_135062_0_0_7"/>
<keyword evidence="1" id="KW-0175">Coiled coil</keyword>
<dbReference type="KEGG" id="sdl:Sdel_2017"/>
<protein>
    <submittedName>
        <fullName evidence="2">Uncharacterized protein</fullName>
    </submittedName>
</protein>
<reference evidence="3" key="1">
    <citation type="submission" date="2009-11" db="EMBL/GenBank/DDBJ databases">
        <title>The complete genome of Sulfurospirillum deleyianum DSM 6946.</title>
        <authorList>
            <consortium name="US DOE Joint Genome Institute (JGI-PGF)"/>
            <person name="Lucas S."/>
            <person name="Copeland A."/>
            <person name="Lapidus A."/>
            <person name="Glavina del Rio T."/>
            <person name="Dalin E."/>
            <person name="Tice H."/>
            <person name="Bruce D."/>
            <person name="Goodwin L."/>
            <person name="Pitluck S."/>
            <person name="Kyrpides N."/>
            <person name="Mavromatis K."/>
            <person name="Ivanova N."/>
            <person name="Ovchinnikova G."/>
            <person name="Munk A.C."/>
            <person name="Lu M."/>
            <person name="Brettin T."/>
            <person name="Detter J.C."/>
            <person name="Han C."/>
            <person name="Tapia R."/>
            <person name="Larimer F."/>
            <person name="Land M."/>
            <person name="Hauser L."/>
            <person name="Markowitz V."/>
            <person name="Cheng J.F."/>
            <person name="Hugenholtz P."/>
            <person name="Woyke T."/>
            <person name="Wu D."/>
            <person name="Aumann P."/>
            <person name="Schneider S."/>
            <person name="Lang E."/>
            <person name="Spring S."/>
            <person name="Klenk H.P."/>
            <person name="Eisen J.A."/>
        </authorList>
    </citation>
    <scope>NUCLEOTIDE SEQUENCE [LARGE SCALE GENOMIC DNA]</scope>
    <source>
        <strain evidence="3">ATCC 51133 / DSM 6946 / 5175</strain>
    </source>
</reference>
<evidence type="ECO:0000313" key="3">
    <source>
        <dbReference type="Proteomes" id="UP000002222"/>
    </source>
</evidence>
<accession>D1B4L1</accession>
<reference evidence="2 3" key="2">
    <citation type="journal article" date="2010" name="Stand. Genomic Sci.">
        <title>Complete genome sequence of Sulfurospirillum deleyianum type strain (5175).</title>
        <authorList>
            <person name="Sikorski J."/>
            <person name="Lapidus A."/>
            <person name="Copeland A."/>
            <person name="Glavina Del Rio T."/>
            <person name="Nolan M."/>
            <person name="Lucas S."/>
            <person name="Chen F."/>
            <person name="Tice H."/>
            <person name="Cheng J.F."/>
            <person name="Saunders E."/>
            <person name="Bruce D."/>
            <person name="Goodwin L."/>
            <person name="Pitluck S."/>
            <person name="Ovchinnikova G."/>
            <person name="Pati A."/>
            <person name="Ivanova N."/>
            <person name="Mavromatis K."/>
            <person name="Chen A."/>
            <person name="Palaniappan K."/>
            <person name="Chain P."/>
            <person name="Land M."/>
            <person name="Hauser L."/>
            <person name="Chang Y.J."/>
            <person name="Jeffries C.D."/>
            <person name="Brettin T."/>
            <person name="Detter J.C."/>
            <person name="Han C."/>
            <person name="Rohde M."/>
            <person name="Lang E."/>
            <person name="Spring S."/>
            <person name="Goker M."/>
            <person name="Bristow J."/>
            <person name="Eisen J.A."/>
            <person name="Markowitz V."/>
            <person name="Hugenholtz P."/>
            <person name="Kyrpides N.C."/>
            <person name="Klenk H.P."/>
        </authorList>
    </citation>
    <scope>NUCLEOTIDE SEQUENCE [LARGE SCALE GENOMIC DNA]</scope>
    <source>
        <strain evidence="3">ATCC 51133 / DSM 6946 / 5175</strain>
    </source>
</reference>
<dbReference type="OrthoDB" id="5461017at2"/>
<name>D1B4L1_SULD5</name>
<dbReference type="RefSeq" id="WP_012857776.1">
    <property type="nucleotide sequence ID" value="NC_013512.1"/>
</dbReference>
<feature type="coiled-coil region" evidence="1">
    <location>
        <begin position="47"/>
        <end position="81"/>
    </location>
</feature>
<proteinExistence type="predicted"/>
<sequence>MFDMAIISTAASSVKGAMEIAKFLKDSSDSLEKAEVKLKLAYLIESLADIKTKMADIKEALLESEQEKQELKNALEIKTKLQFEMPYYWANKDDGTKDGPFCQLCYDKEKKLIRLQDEKNGEWRCLSCRVYFRDKNYIETILETEYNSGWD</sequence>
<keyword evidence="3" id="KW-1185">Reference proteome</keyword>
<dbReference type="eggNOG" id="ENOG5033CJJ">
    <property type="taxonomic scope" value="Bacteria"/>
</dbReference>
<dbReference type="STRING" id="525898.Sdel_2017"/>
<gene>
    <name evidence="2" type="ordered locus">Sdel_2017</name>
</gene>